<protein>
    <submittedName>
        <fullName evidence="1">Uncharacterized protein</fullName>
    </submittedName>
</protein>
<organism evidence="1">
    <name type="scientific">viral metagenome</name>
    <dbReference type="NCBI Taxonomy" id="1070528"/>
    <lineage>
        <taxon>unclassified sequences</taxon>
        <taxon>metagenomes</taxon>
        <taxon>organismal metagenomes</taxon>
    </lineage>
</organism>
<sequence length="165" mass="19776">MNPNKKFKYNFKQINKEELKMIKEKIKKDITNINNISSLTSKLLYKLDNLEQSNCKHNINEESFFSPYIVCNDCQKIIVKNFYKESKLDNDYNISQFLEYIEDCNLLINMSKNIMNEFKYNKEMFKIHTQKMCDHQWGQIERGFEPCGQTPKWQTCKICDLGKNL</sequence>
<name>A0A6C0AC26_9ZZZZ</name>
<accession>A0A6C0AC26</accession>
<proteinExistence type="predicted"/>
<reference evidence="1" key="1">
    <citation type="journal article" date="2020" name="Nature">
        <title>Giant virus diversity and host interactions through global metagenomics.</title>
        <authorList>
            <person name="Schulz F."/>
            <person name="Roux S."/>
            <person name="Paez-Espino D."/>
            <person name="Jungbluth S."/>
            <person name="Walsh D.A."/>
            <person name="Denef V.J."/>
            <person name="McMahon K.D."/>
            <person name="Konstantinidis K.T."/>
            <person name="Eloe-Fadrosh E.A."/>
            <person name="Kyrpides N.C."/>
            <person name="Woyke T."/>
        </authorList>
    </citation>
    <scope>NUCLEOTIDE SEQUENCE</scope>
    <source>
        <strain evidence="1">GVMAG-S-1004661-13</strain>
    </source>
</reference>
<dbReference type="EMBL" id="MN740543">
    <property type="protein sequence ID" value="QHS77222.1"/>
    <property type="molecule type" value="Genomic_DNA"/>
</dbReference>
<evidence type="ECO:0000313" key="1">
    <source>
        <dbReference type="EMBL" id="QHS77222.1"/>
    </source>
</evidence>
<dbReference type="AlphaFoldDB" id="A0A6C0AC26"/>